<protein>
    <submittedName>
        <fullName evidence="2">Crp/Fnr family transcriptional regulator</fullName>
    </submittedName>
</protein>
<evidence type="ECO:0000259" key="1">
    <source>
        <dbReference type="PROSITE" id="PS50042"/>
    </source>
</evidence>
<sequence length="167" mass="17919">MSTTHSILDTLTTAHRDRLMALSTPVAFPAGARIFDADQAAERFWVLDRGEVALDLHVPGRQAAVVQTLSAGELLGWSWLFPPFRWQLGAQAHTAVQATEFPAAEVRDLCSADPALGHEFVLLCAAVIGGRLHSTRTRLLDLYGPFGVNHGASVPVGGPEDDSGPRN</sequence>
<comment type="caution">
    <text evidence="2">The sequence shown here is derived from an EMBL/GenBank/DDBJ whole genome shotgun (WGS) entry which is preliminary data.</text>
</comment>
<proteinExistence type="predicted"/>
<evidence type="ECO:0000313" key="2">
    <source>
        <dbReference type="EMBL" id="MFI9101011.1"/>
    </source>
</evidence>
<dbReference type="Gene3D" id="2.60.120.10">
    <property type="entry name" value="Jelly Rolls"/>
    <property type="match status" value="1"/>
</dbReference>
<reference evidence="2 3" key="1">
    <citation type="submission" date="2024-10" db="EMBL/GenBank/DDBJ databases">
        <title>The Natural Products Discovery Center: Release of the First 8490 Sequenced Strains for Exploring Actinobacteria Biosynthetic Diversity.</title>
        <authorList>
            <person name="Kalkreuter E."/>
            <person name="Kautsar S.A."/>
            <person name="Yang D."/>
            <person name="Bader C.D."/>
            <person name="Teijaro C.N."/>
            <person name="Fluegel L."/>
            <person name="Davis C.M."/>
            <person name="Simpson J.R."/>
            <person name="Lauterbach L."/>
            <person name="Steele A.D."/>
            <person name="Gui C."/>
            <person name="Meng S."/>
            <person name="Li G."/>
            <person name="Viehrig K."/>
            <person name="Ye F."/>
            <person name="Su P."/>
            <person name="Kiefer A.F."/>
            <person name="Nichols A."/>
            <person name="Cepeda A.J."/>
            <person name="Yan W."/>
            <person name="Fan B."/>
            <person name="Jiang Y."/>
            <person name="Adhikari A."/>
            <person name="Zheng C.-J."/>
            <person name="Schuster L."/>
            <person name="Cowan T.M."/>
            <person name="Smanski M.J."/>
            <person name="Chevrette M.G."/>
            <person name="De Carvalho L.P.S."/>
            <person name="Shen B."/>
        </authorList>
    </citation>
    <scope>NUCLEOTIDE SEQUENCE [LARGE SCALE GENOMIC DNA]</scope>
    <source>
        <strain evidence="2 3">NPDC053399</strain>
    </source>
</reference>
<gene>
    <name evidence="2" type="ORF">ACIGXA_10845</name>
</gene>
<accession>A0ABW8C6G9</accession>
<feature type="domain" description="Cyclic nucleotide-binding" evidence="1">
    <location>
        <begin position="7"/>
        <end position="76"/>
    </location>
</feature>
<dbReference type="InterPro" id="IPR014710">
    <property type="entry name" value="RmlC-like_jellyroll"/>
</dbReference>
<dbReference type="Pfam" id="PF00027">
    <property type="entry name" value="cNMP_binding"/>
    <property type="match status" value="1"/>
</dbReference>
<name>A0ABW8C6G9_9ACTN</name>
<dbReference type="InterPro" id="IPR018490">
    <property type="entry name" value="cNMP-bd_dom_sf"/>
</dbReference>
<dbReference type="PROSITE" id="PS50042">
    <property type="entry name" value="CNMP_BINDING_3"/>
    <property type="match status" value="1"/>
</dbReference>
<dbReference type="InterPro" id="IPR000595">
    <property type="entry name" value="cNMP-bd_dom"/>
</dbReference>
<keyword evidence="3" id="KW-1185">Reference proteome</keyword>
<dbReference type="EMBL" id="JBITYG010000002">
    <property type="protein sequence ID" value="MFI9101011.1"/>
    <property type="molecule type" value="Genomic_DNA"/>
</dbReference>
<organism evidence="2 3">
    <name type="scientific">Streptomyces fildesensis</name>
    <dbReference type="NCBI Taxonomy" id="375757"/>
    <lineage>
        <taxon>Bacteria</taxon>
        <taxon>Bacillati</taxon>
        <taxon>Actinomycetota</taxon>
        <taxon>Actinomycetes</taxon>
        <taxon>Kitasatosporales</taxon>
        <taxon>Streptomycetaceae</taxon>
        <taxon>Streptomyces</taxon>
    </lineage>
</organism>
<dbReference type="Proteomes" id="UP001614394">
    <property type="component" value="Unassembled WGS sequence"/>
</dbReference>
<evidence type="ECO:0000313" key="3">
    <source>
        <dbReference type="Proteomes" id="UP001614394"/>
    </source>
</evidence>
<dbReference type="CDD" id="cd00038">
    <property type="entry name" value="CAP_ED"/>
    <property type="match status" value="1"/>
</dbReference>
<dbReference type="SUPFAM" id="SSF51206">
    <property type="entry name" value="cAMP-binding domain-like"/>
    <property type="match status" value="1"/>
</dbReference>
<dbReference type="RefSeq" id="WP_399646921.1">
    <property type="nucleotide sequence ID" value="NZ_JBITYG010000002.1"/>
</dbReference>